<feature type="compositionally biased region" description="Gly residues" evidence="4">
    <location>
        <begin position="3698"/>
        <end position="3719"/>
    </location>
</feature>
<dbReference type="InterPro" id="IPR018511">
    <property type="entry name" value="Hemolysin-typ_Ca-bd_CS"/>
</dbReference>
<dbReference type="PRINTS" id="PR00313">
    <property type="entry name" value="CABNDNGRPT"/>
</dbReference>
<comment type="caution">
    <text evidence="5">The sequence shown here is derived from an EMBL/GenBank/DDBJ whole genome shotgun (WGS) entry which is preliminary data.</text>
</comment>
<keyword evidence="6" id="KW-1185">Reference proteome</keyword>
<comment type="subcellular location">
    <subcellularLocation>
        <location evidence="1">Secreted</location>
    </subcellularLocation>
</comment>
<dbReference type="PROSITE" id="PS50292">
    <property type="entry name" value="PEROXIDASE_3"/>
    <property type="match status" value="2"/>
</dbReference>
<sequence>MVTFIRSDLDFILQQIIIAERQANGESLLDLIPNVDLPYGLRTVDGSLNNLVIGQNEFGSADDVFPRLGTAQFLPAEFGTSYAQTSGTVIDSQPRVISNLIVDQTANNPAAIAVAAQTPGGQLVTSPGLDGVFGTADDTQVNFIPNQSPDLGLSAPFNEWFTFFGQFFDHGLDLVTKGGVGTVFIPLKPDDPLFDPTPGAANFMIETRATVTMLPGPDGILGTADDTRENQNTTTPFVDQNQTYSSHPSHQVFLRAYAIGPDGHPHATGKLIENLDLGPDGHFGTADDTPVGGMATWAVVKAQARDILGINLTDKDFDDVPLLATDAYGNFVKGAHGMPQVVMITPGADGIFGTADDGSHLVEADRAAPLDLTHAVRTGHQFLIDVNHDAVPVFDAAGNLAPDADNIAGNAQPFDPATGQNLTYDDELLNAHYIAGDGRVNENIGLTAVHSIFHSEHNRLVDATKNLILSGNDLDFLNQWLLAPVAAVPTTQTQIDALQWNGERLFQAAKFGTEMQYQHLVFEEFARTLVPAVDEFLAPNGYDTTIDPSIFAEFAHAVFRLGHSMLTETVDRFDPNFNLVDPDPTNPFDQQLGLIKAFLNPLEFAASGPTPAEATGALVRGLTREVGNEIDEFVTEAVRNNLLGLPLDLAALNIARGRDTGLPSLNGLRAQIQNYAGQDTAAGDSVLKPYVSWADYAAHMQHPESLVNFIAAYGTHPLITAATTVDAKRAAAMDIVFETATSPLDRLDFLNSTGDWADDAGTHTKDSDGVTTTGLGSVDLWVGGLAEATEPFGSMLGSTFQFVFETQLENLQNGDRFYYLSRTAGMNFGNELEANSFSDLVMANTDATHLPANIFSTPAWILEIDPTKQHTGLGLDGRADPTFADDQPPAGTQSEVLASFNHPTMINGIEVAPLVIRDNPDTVGPDTNYLHYTGNSPVVLGGTSGNDILISGASDQDTLWGDDGNDRLDGGAGDDHMFGGAGDDIITSGGGTDVIEGGDGNDVITEGHSHIPIDVPNIILGGAGKDFVSMTDDISMIFGGTGDDFIVAGMSTHLGQGARNNLPETGNEGDDWIEEGTQDGSPGDNMNPFLLDDVAGNDIFVGGGGFDEMIGEGGDDIFVGSDGQDKMDGMSGFDWTTYKDDKFGITVDMRLPLFSPAHGGNVVTNIIDAAPGAAAGAGQGVGQSPDSIMDRFAETEGMSGSRYADIIFGDDQTAAVIAGITAKGSVLTNISLINGLQDFLGAGVTSFGAGNIILGGDGSDLIWGNGGDDLIDGDKWLNVRISVRANADGTGPEIASFDHARDLTPFMVNGTYNPGQLVAVREILPGHGGYDTVNFSGNFADYAITINDGNTPNDISDDVITVTDTRPNLDGSDRLTHIERLQFNDTALILDPSLNNEPVGQLAILDAVSGTPDDTPIEGQVLKVSIAGVTDADNADGTPRGATYVWQSEIKPGVFKDIILAPGRVGVGFPAADGLTFVVDPALGLAGQALRVRAVYMDDHGVTEQAYSAPTTPVAASPVAPVTPVSFVDHTQQAAGSVGVHFIRSDLDFILTQIHYAERNAAGESLAAILPNVRVPFGLRTVDGSDNNLINTVNTGDQTQFGGADTVFPRLTDPVFRPAENGTSYTQTSGTVIDSQPRTISNLIVDQTANNPAAYASAYNPGPDGVLHTADDVLKDGVSIVTSPGLDGQFGTADDRQVFQTDNVMPDAGVSEPFDAWFTFFGQFFDHGLDLVTKGGNGTIFMPLKDDDPLVAGADGVFGTPDDLPPQLRFMVETRATMLPGPDGVLGTADDIHENSNTTTPFVDQNQTYTSHPSHQVFLRAYAVDALDGKVHATGKLIENRNLGPDGHLGTADDTPIGGMATWAVVKAQANDLLGIHLTDKDFDNVPLLATDPYGNYIRGAHGLPQVVMKTAGVDGTFGTADDGTTLVEGNRAAPIDLTHAVRTGHQFLIDVNHNAVPVINAAGNLVPDADSIAGNAQPTDAFGNNLTYDDELLNAHYIAGDGRVNENIGLTTVHSIFHSEHNRLVDQVKNTILVAEQDTPGYINDWVMPGFVFHAGMTADQIDWNGERLFQVAKFGTEMQYQHLVFEEFARTVQPLVDPFFAPTQVYDTNINPAIVAEFAHTVYRFGHSMLTETVDRYDANFNVVGDPNSANPDQQLGLIAAFLNPLAFVGSGDTPREAVSNIVRGITRTTGNEIDEFVTEALRNNLLGTPLDLAVLNIARGRDTGIPGLNEARREFYADTSDSELKPYTSWADFVQNIKHPESLINFIAAYGTHSSITSATTLDAKRAAAAAIVLGGADAPADRLDFLNSHGAWANDVHGVTTTGVDGIDFWVGGLAEEVTPFGGLLGSTFNFVFENQLEKLQDGDRFYYLERTAGLNFNAELENNTFSKLVMANTDVTHPSALIFHTPALTLEVDATKQFNADVVLPGPDGIMGTADDVSAPRADPVNTGPFAALIPLVIRDDPHTPEHEVNYLHYTGDGSVNTATRGVVIGGTPGHDTIISSSGDDSIWGDTGNDRLEGGMGNDQIDGGAGDDIITDTGGDDVIHGEDGNDVIQGGNGLNLLLGGYGQDFIISGEDGADVRGGPGNDFLYGSKLNEFSMGGEGDDWIERGTSDGAAGDNFDPFGNDPINGNDVFKGDGGTDNVDGEGGDDIYIATPSEADRFIGFSGFDWATFKDDLVGVTVGLDSSQRFADQPVVPGSSSSIISRLDLVEGLSGTHFNDYLSGDDAIATVIATAGIGGSVLTNPGLISGLQDFLNAFKGTPATPVVTRFGDGNIILGGEGSDTIFGRGGDDLIDGDAWLNVRISVRAGHDANGPFGPEITSANSMTELIPFMLNGTYNPGQLQVVREILYAPTQDFDTALYQGPLANYGFTVNGVAATAADLVTASSNDIITVTDNVVAGAKGDGTDTLRHIERLQFADQAIVIDGLNNGPTGALTISDTTPAEDQLLTVSIANVHDADNITAANPTGAITGPVTYIWQVEDRPGTGIFHDLIHFAFGEISREDANHFTPAEPYVGGIGLPSLVGLEVRVRAEYQDGHGVLESVFSAATAAVTNVNDPATGGPTISDMTPTEGLPLTASSFGISDPDGITTSVFSYQWQQGALGGGGTFADIVGAVGDTFTPTQDQVNRQLRVVATFVDDHGTTETLASIVPTTVTGDLIEPNALGQLLTGTEGQDIIFGGGGNDTINALGENDVVDGGAGNDIINAGAGNDTINHTAGEGTDTVDGGAGTDRLNVLGTAGNDTVTVRLDPTGISRVDNGVVTGVESFTADLGDGSDTLVYTTALSVSINLANGPSFPGFVTVAGVENVTTGAGNDSLIGTADANALDGGAGNDTLDGGAGNDTLTGRTGNDNISGGDGNDTVNYTFGDGLDTIDGGAGIDRLNITGTAAANVLAVTVSGGVLTSALGMPLTNMETATANLGAGVDTLTYVGATEAVAVDLTAGTASGFITIANIENAIGGAGNDTLRGSTAANTIDGGAGNDTLSGGVGNDNISGGDGDDTINYTFNDGVDALNGGAGSDRLNITGNAAGNVLAVTISAGTLTSALGMSLLNIETATADLLGGVDTLSYASATEAVTVDLGAGTASGFISIAHIENVIGGSGNDTLTDQAGVTNTLTGGGGNDTFFVHETADVASEGANGGIDEVRSFASSYVLSNVNVENLTYVGAGNFTGTGNARDNTVSGGAGNDTLSGQGGNDTLNGGGGTDSLDGGIGNDTLNGDDGNDTLTGGSGNDSVNGGLGDDTVNYLFGDGVDTLDGGGGTDTLNITGTAAANLLAVTISGGVLTSAIGMAMTNMETAKADLQGGVDTLTYAGATEAVHVDLGAGTASGFASIAGIENVSGGSGNDVLADAAGVANVLIGGAGNDTYVVHESADVIVEAGAAGTDEVRTFTSAYTLSVTLENLTYVGTGDFAGTGNAFANEITGGAGNDSLSGGTGDDSLHGGLGNDTLRGGFGNDVIDGGDGDDIFAYTIGDGTDILNGGVGLDTLDILGTTAANTIGAVFSGTTLASVAGLTPTGVERTRLDMLGGIDGLTYAGTTSAVTVDLGAGTASGFASIAGIENVTGGSGNDLLADAAGVANVLIGGAGNDTYVVHEIADVIVEAGAAGTDEVRTFTSAYTLSVTLENLTYVGTGDFTGTGNAAANVITGGAGNDTLSGGAGNDTIKGGDGNDFLDGGVGNDMFVFQAGFGTDRITGFDANVTGGQDLMDLSALGVTAATFGGSVSISVQDIDGVGALDTLISVGGGAIEVLGVNGVGANAITQTDFILA</sequence>
<evidence type="ECO:0000313" key="6">
    <source>
        <dbReference type="Proteomes" id="UP000599109"/>
    </source>
</evidence>
<gene>
    <name evidence="5" type="ORF">JJ685_11205</name>
</gene>
<reference evidence="5 6" key="1">
    <citation type="journal article" date="2017" name="Int. J. Syst. Evol. Microbiol.">
        <title>Ramlibacter monticola sp. nov., isolated from forest soil.</title>
        <authorList>
            <person name="Chaudhary D.K."/>
            <person name="Kim J."/>
        </authorList>
    </citation>
    <scope>NUCLEOTIDE SEQUENCE [LARGE SCALE GENOMIC DNA]</scope>
    <source>
        <strain evidence="5 6">KACC 19175</strain>
    </source>
</reference>
<dbReference type="GO" id="GO:0006979">
    <property type="term" value="P:response to oxidative stress"/>
    <property type="evidence" value="ECO:0007669"/>
    <property type="project" value="InterPro"/>
</dbReference>
<dbReference type="PANTHER" id="PTHR11475:SF4">
    <property type="entry name" value="CHORION PEROXIDASE"/>
    <property type="match status" value="1"/>
</dbReference>
<feature type="compositionally biased region" description="Low complexity" evidence="4">
    <location>
        <begin position="3720"/>
        <end position="3733"/>
    </location>
</feature>
<dbReference type="RefSeq" id="WP_201674313.1">
    <property type="nucleotide sequence ID" value="NZ_JAEQNE010000002.1"/>
</dbReference>
<dbReference type="EMBL" id="JAEQNE010000002">
    <property type="protein sequence ID" value="MBL0391703.1"/>
    <property type="molecule type" value="Genomic_DNA"/>
</dbReference>
<dbReference type="SUPFAM" id="SSF48113">
    <property type="entry name" value="Heme-dependent peroxidases"/>
    <property type="match status" value="2"/>
</dbReference>
<name>A0A936YYF5_9BURK</name>
<dbReference type="InterPro" id="IPR001343">
    <property type="entry name" value="Hemolysn_Ca-bd"/>
</dbReference>
<dbReference type="Gene3D" id="2.60.40.2700">
    <property type="match status" value="1"/>
</dbReference>
<dbReference type="Pfam" id="PF03098">
    <property type="entry name" value="An_peroxidase"/>
    <property type="match status" value="4"/>
</dbReference>
<evidence type="ECO:0000256" key="1">
    <source>
        <dbReference type="ARBA" id="ARBA00004613"/>
    </source>
</evidence>
<dbReference type="CDD" id="cd09821">
    <property type="entry name" value="An_peroxidase_bacterial_2"/>
    <property type="match status" value="2"/>
</dbReference>
<dbReference type="Pfam" id="PF00353">
    <property type="entry name" value="HemolysinCabind"/>
    <property type="match status" value="18"/>
</dbReference>
<dbReference type="InterPro" id="IPR010255">
    <property type="entry name" value="Haem_peroxidase_sf"/>
</dbReference>
<dbReference type="GO" id="GO:0020037">
    <property type="term" value="F:heme binding"/>
    <property type="evidence" value="ECO:0007669"/>
    <property type="project" value="InterPro"/>
</dbReference>
<dbReference type="GO" id="GO:0005509">
    <property type="term" value="F:calcium ion binding"/>
    <property type="evidence" value="ECO:0007669"/>
    <property type="project" value="InterPro"/>
</dbReference>
<feature type="region of interest" description="Disordered" evidence="4">
    <location>
        <begin position="3684"/>
        <end position="3743"/>
    </location>
</feature>
<dbReference type="InterPro" id="IPR019791">
    <property type="entry name" value="Haem_peroxidase_animal"/>
</dbReference>
<evidence type="ECO:0000313" key="5">
    <source>
        <dbReference type="EMBL" id="MBL0391703.1"/>
    </source>
</evidence>
<organism evidence="5 6">
    <name type="scientific">Ramlibacter monticola</name>
    <dbReference type="NCBI Taxonomy" id="1926872"/>
    <lineage>
        <taxon>Bacteria</taxon>
        <taxon>Pseudomonadati</taxon>
        <taxon>Pseudomonadota</taxon>
        <taxon>Betaproteobacteria</taxon>
        <taxon>Burkholderiales</taxon>
        <taxon>Comamonadaceae</taxon>
        <taxon>Ramlibacter</taxon>
    </lineage>
</organism>
<accession>A0A936YYF5</accession>
<dbReference type="Gene3D" id="1.10.640.10">
    <property type="entry name" value="Haem peroxidase domain superfamily, animal type"/>
    <property type="match status" value="2"/>
</dbReference>
<dbReference type="Gene3D" id="2.150.10.10">
    <property type="entry name" value="Serralysin-like metalloprotease, C-terminal"/>
    <property type="match status" value="8"/>
</dbReference>
<evidence type="ECO:0008006" key="7">
    <source>
        <dbReference type="Google" id="ProtNLM"/>
    </source>
</evidence>
<dbReference type="GO" id="GO:0004601">
    <property type="term" value="F:peroxidase activity"/>
    <property type="evidence" value="ECO:0007669"/>
    <property type="project" value="InterPro"/>
</dbReference>
<dbReference type="PANTHER" id="PTHR11475">
    <property type="entry name" value="OXIDASE/PEROXIDASE"/>
    <property type="match status" value="1"/>
</dbReference>
<protein>
    <recommendedName>
        <fullName evidence="7">Heme peroxidase</fullName>
    </recommendedName>
</protein>
<dbReference type="PROSITE" id="PS00330">
    <property type="entry name" value="HEMOLYSIN_CALCIUM"/>
    <property type="match status" value="13"/>
</dbReference>
<dbReference type="GO" id="GO:0005576">
    <property type="term" value="C:extracellular region"/>
    <property type="evidence" value="ECO:0007669"/>
    <property type="project" value="UniProtKB-SubCell"/>
</dbReference>
<dbReference type="SUPFAM" id="SSF51120">
    <property type="entry name" value="beta-Roll"/>
    <property type="match status" value="11"/>
</dbReference>
<dbReference type="InterPro" id="IPR011049">
    <property type="entry name" value="Serralysin-like_metalloprot_C"/>
</dbReference>
<evidence type="ECO:0000256" key="3">
    <source>
        <dbReference type="ARBA" id="ARBA00023180"/>
    </source>
</evidence>
<feature type="region of interest" description="Disordered" evidence="4">
    <location>
        <begin position="3343"/>
        <end position="3364"/>
    </location>
</feature>
<keyword evidence="3" id="KW-0325">Glycoprotein</keyword>
<proteinExistence type="predicted"/>
<evidence type="ECO:0000256" key="2">
    <source>
        <dbReference type="ARBA" id="ARBA00022525"/>
    </source>
</evidence>
<dbReference type="Proteomes" id="UP000599109">
    <property type="component" value="Unassembled WGS sequence"/>
</dbReference>
<keyword evidence="2" id="KW-0964">Secreted</keyword>
<evidence type="ECO:0000256" key="4">
    <source>
        <dbReference type="SAM" id="MobiDB-lite"/>
    </source>
</evidence>
<dbReference type="InterPro" id="IPR037120">
    <property type="entry name" value="Haem_peroxidase_sf_animal"/>
</dbReference>